<evidence type="ECO:0000313" key="7">
    <source>
        <dbReference type="EMBL" id="CAL1358823.1"/>
    </source>
</evidence>
<evidence type="ECO:0000256" key="6">
    <source>
        <dbReference type="RuleBase" id="RU367044"/>
    </source>
</evidence>
<dbReference type="PANTHER" id="PTHR31232:SF60">
    <property type="entry name" value="S-PROTEIN HOMOLOG"/>
    <property type="match status" value="1"/>
</dbReference>
<feature type="chain" id="PRO_5043088944" description="S-protein homolog" evidence="6">
    <location>
        <begin position="26"/>
        <end position="138"/>
    </location>
</feature>
<dbReference type="EMBL" id="OZ034814">
    <property type="protein sequence ID" value="CAL1358823.1"/>
    <property type="molecule type" value="Genomic_DNA"/>
</dbReference>
<dbReference type="Proteomes" id="UP001497516">
    <property type="component" value="Chromosome 10"/>
</dbReference>
<protein>
    <recommendedName>
        <fullName evidence="6">S-protein homolog</fullName>
    </recommendedName>
</protein>
<dbReference type="InterPro" id="IPR010264">
    <property type="entry name" value="Self-incomp_S1"/>
</dbReference>
<reference evidence="7 8" key="1">
    <citation type="submission" date="2024-04" db="EMBL/GenBank/DDBJ databases">
        <authorList>
            <person name="Fracassetti M."/>
        </authorList>
    </citation>
    <scope>NUCLEOTIDE SEQUENCE [LARGE SCALE GENOMIC DNA]</scope>
</reference>
<keyword evidence="4 6" id="KW-0964">Secreted</keyword>
<evidence type="ECO:0000256" key="2">
    <source>
        <dbReference type="ARBA" id="ARBA00005581"/>
    </source>
</evidence>
<feature type="signal peptide" evidence="6">
    <location>
        <begin position="1"/>
        <end position="25"/>
    </location>
</feature>
<comment type="similarity">
    <text evidence="2 6">Belongs to the plant self-incompatibility (S1) protein family.</text>
</comment>
<evidence type="ECO:0000256" key="4">
    <source>
        <dbReference type="ARBA" id="ARBA00022525"/>
    </source>
</evidence>
<gene>
    <name evidence="7" type="ORF">LTRI10_LOCUS6349</name>
</gene>
<dbReference type="AlphaFoldDB" id="A0AAV2CSP1"/>
<dbReference type="GO" id="GO:0060320">
    <property type="term" value="P:rejection of self pollen"/>
    <property type="evidence" value="ECO:0007669"/>
    <property type="project" value="UniProtKB-KW"/>
</dbReference>
<name>A0AAV2CSP1_9ROSI</name>
<sequence length="138" mass="15268">MITMIHKVLLAAVLLAAGYYDTAEGWDTVTIHVTNKLSTRRILIVHCKSDDDDLGGSAIDAGANITLVFGQNVFGGTLFWCSAAYEDKRLSFKAYEQNDHNTFVKVFDVSDDGVGGIDVYSGNLLHISRWRIISHLNF</sequence>
<accession>A0AAV2CSP1</accession>
<keyword evidence="3 6" id="KW-0713">Self-incompatibility</keyword>
<dbReference type="Pfam" id="PF05938">
    <property type="entry name" value="Self-incomp_S1"/>
    <property type="match status" value="1"/>
</dbReference>
<keyword evidence="8" id="KW-1185">Reference proteome</keyword>
<keyword evidence="5 6" id="KW-0732">Signal</keyword>
<evidence type="ECO:0000256" key="1">
    <source>
        <dbReference type="ARBA" id="ARBA00004613"/>
    </source>
</evidence>
<dbReference type="GO" id="GO:0005576">
    <property type="term" value="C:extracellular region"/>
    <property type="evidence" value="ECO:0007669"/>
    <property type="project" value="UniProtKB-SubCell"/>
</dbReference>
<dbReference type="PANTHER" id="PTHR31232">
    <property type="match status" value="1"/>
</dbReference>
<evidence type="ECO:0000256" key="3">
    <source>
        <dbReference type="ARBA" id="ARBA00022471"/>
    </source>
</evidence>
<evidence type="ECO:0000313" key="8">
    <source>
        <dbReference type="Proteomes" id="UP001497516"/>
    </source>
</evidence>
<proteinExistence type="inferred from homology"/>
<evidence type="ECO:0000256" key="5">
    <source>
        <dbReference type="ARBA" id="ARBA00022729"/>
    </source>
</evidence>
<organism evidence="7 8">
    <name type="scientific">Linum trigynum</name>
    <dbReference type="NCBI Taxonomy" id="586398"/>
    <lineage>
        <taxon>Eukaryota</taxon>
        <taxon>Viridiplantae</taxon>
        <taxon>Streptophyta</taxon>
        <taxon>Embryophyta</taxon>
        <taxon>Tracheophyta</taxon>
        <taxon>Spermatophyta</taxon>
        <taxon>Magnoliopsida</taxon>
        <taxon>eudicotyledons</taxon>
        <taxon>Gunneridae</taxon>
        <taxon>Pentapetalae</taxon>
        <taxon>rosids</taxon>
        <taxon>fabids</taxon>
        <taxon>Malpighiales</taxon>
        <taxon>Linaceae</taxon>
        <taxon>Linum</taxon>
    </lineage>
</organism>
<comment type="subcellular location">
    <subcellularLocation>
        <location evidence="1 6">Secreted</location>
    </subcellularLocation>
</comment>